<dbReference type="EMBL" id="MWUR01000017">
    <property type="protein sequence ID" value="PCF48245.1"/>
    <property type="molecule type" value="Genomic_DNA"/>
</dbReference>
<keyword evidence="5" id="KW-1185">Reference proteome</keyword>
<evidence type="ECO:0008006" key="6">
    <source>
        <dbReference type="Google" id="ProtNLM"/>
    </source>
</evidence>
<feature type="transmembrane region" description="Helical" evidence="1">
    <location>
        <begin position="56"/>
        <end position="77"/>
    </location>
</feature>
<dbReference type="Proteomes" id="UP000266198">
    <property type="component" value="Unassembled WGS sequence"/>
</dbReference>
<keyword evidence="1" id="KW-0812">Transmembrane</keyword>
<keyword evidence="1" id="KW-1133">Transmembrane helix</keyword>
<feature type="transmembrane region" description="Helical" evidence="1">
    <location>
        <begin position="18"/>
        <end position="36"/>
    </location>
</feature>
<feature type="transmembrane region" description="Helical" evidence="1">
    <location>
        <begin position="223"/>
        <end position="244"/>
    </location>
</feature>
<organism evidence="2 4">
    <name type="scientific">Staphylococcus delphini</name>
    <dbReference type="NCBI Taxonomy" id="53344"/>
    <lineage>
        <taxon>Bacteria</taxon>
        <taxon>Bacillati</taxon>
        <taxon>Bacillota</taxon>
        <taxon>Bacilli</taxon>
        <taxon>Bacillales</taxon>
        <taxon>Staphylococcaceae</taxon>
        <taxon>Staphylococcus</taxon>
        <taxon>Staphylococcus intermedius group</taxon>
    </lineage>
</organism>
<sequence length="251" mass="29372">MVKFKPIFFNLLKMRSSWLYLLFGLFPLILFIVSFFNTNFMQLSGEKGSLSFMEFFSSVFVIQNNAVIPLVVLTYIIGLNFHTEKETGQLYFYKDLQRTKLFNSKLLSLLFLYILFIIVLIISSLILYYFHINNTSLSSHKLFPDSKSDLEFVIIEFLGTFFIQILCILLAILLSISLPNGYTILGVLFFFIISSIAPFLSTLKFIFPNGYQEKLTNSNFDNILTLIFFIFFIYALIFYIISIFKFKNLEY</sequence>
<dbReference type="Proteomes" id="UP000217473">
    <property type="component" value="Unassembled WGS sequence"/>
</dbReference>
<proteinExistence type="predicted"/>
<protein>
    <recommendedName>
        <fullName evidence="6">Amino acid transporter</fullName>
    </recommendedName>
</protein>
<keyword evidence="1" id="KW-0472">Membrane</keyword>
<comment type="caution">
    <text evidence="2">The sequence shown here is derived from an EMBL/GenBank/DDBJ whole genome shotgun (WGS) entry which is preliminary data.</text>
</comment>
<gene>
    <name evidence="2" type="ORF">B5C07_11045</name>
    <name evidence="3" type="ORF">CDL68_12785</name>
</gene>
<accession>A0AAX0QRX8</accession>
<feature type="transmembrane region" description="Helical" evidence="1">
    <location>
        <begin position="181"/>
        <end position="203"/>
    </location>
</feature>
<evidence type="ECO:0000313" key="4">
    <source>
        <dbReference type="Proteomes" id="UP000217473"/>
    </source>
</evidence>
<evidence type="ECO:0000313" key="2">
    <source>
        <dbReference type="EMBL" id="PCF48245.1"/>
    </source>
</evidence>
<evidence type="ECO:0000256" key="1">
    <source>
        <dbReference type="SAM" id="Phobius"/>
    </source>
</evidence>
<evidence type="ECO:0000313" key="5">
    <source>
        <dbReference type="Proteomes" id="UP000266198"/>
    </source>
</evidence>
<reference evidence="3 5" key="2">
    <citation type="submission" date="2017-06" db="EMBL/GenBank/DDBJ databases">
        <title>Identification of a new gene, sdsY, involved in staphylococcal internalization in non-professional phagocytic cells (NPPCs).</title>
        <authorList>
            <person name="Maali Y."/>
            <person name="Martins-Simoes P."/>
            <person name="Trouillet-Assant S."/>
            <person name="Laurent F."/>
            <person name="Diot A."/>
            <person name="Verhoeven P."/>
            <person name="Bouvard D."/>
            <person name="Vandenesch F."/>
            <person name="Bes M."/>
        </authorList>
    </citation>
    <scope>NUCLEOTIDE SEQUENCE [LARGE SCALE GENOMIC DNA]</scope>
    <source>
        <strain evidence="3 5">Heidy</strain>
    </source>
</reference>
<evidence type="ECO:0000313" key="3">
    <source>
        <dbReference type="EMBL" id="RIZ48576.1"/>
    </source>
</evidence>
<feature type="transmembrane region" description="Helical" evidence="1">
    <location>
        <begin position="106"/>
        <end position="132"/>
    </location>
</feature>
<name>A0AAX0QRX8_9STAP</name>
<reference evidence="2 4" key="1">
    <citation type="journal article" date="2017" name="PLoS ONE">
        <title>Development of a real-time PCR for detection of Staphylococcus pseudintermedius using a novel automated comparison of whole-genome sequences.</title>
        <authorList>
            <person name="Verstappen K.M."/>
            <person name="Huijbregts L."/>
            <person name="Spaninks M."/>
            <person name="Wagenaar J.A."/>
            <person name="Fluit A.C."/>
            <person name="Duim B."/>
        </authorList>
    </citation>
    <scope>NUCLEOTIDE SEQUENCE [LARGE SCALE GENOMIC DNA]</scope>
    <source>
        <strain evidence="2 4">15S02591-1</strain>
    </source>
</reference>
<dbReference type="EMBL" id="NIPK01000049">
    <property type="protein sequence ID" value="RIZ48576.1"/>
    <property type="molecule type" value="Genomic_DNA"/>
</dbReference>
<dbReference type="AlphaFoldDB" id="A0AAX0QRX8"/>
<feature type="transmembrane region" description="Helical" evidence="1">
    <location>
        <begin position="152"/>
        <end position="174"/>
    </location>
</feature>